<dbReference type="Proteomes" id="UP000019522">
    <property type="component" value="Chromosome"/>
</dbReference>
<dbReference type="PATRIC" id="fig|316.77.peg.1116"/>
<evidence type="ECO:0000256" key="3">
    <source>
        <dbReference type="SAM" id="SignalP"/>
    </source>
</evidence>
<name>W8RRF4_STUST</name>
<evidence type="ECO:0000256" key="2">
    <source>
        <dbReference type="ARBA" id="ARBA00022704"/>
    </source>
</evidence>
<keyword evidence="3" id="KW-0732">Signal</keyword>
<dbReference type="Pfam" id="PF09394">
    <property type="entry name" value="Inhibitor_I42"/>
    <property type="match status" value="1"/>
</dbReference>
<accession>W8RRF4</accession>
<organism evidence="5 6">
    <name type="scientific">Stutzerimonas stutzeri</name>
    <name type="common">Pseudomonas stutzeri</name>
    <dbReference type="NCBI Taxonomy" id="316"/>
    <lineage>
        <taxon>Bacteria</taxon>
        <taxon>Pseudomonadati</taxon>
        <taxon>Pseudomonadota</taxon>
        <taxon>Gammaproteobacteria</taxon>
        <taxon>Pseudomonadales</taxon>
        <taxon>Pseudomonadaceae</taxon>
        <taxon>Stutzerimonas</taxon>
    </lineage>
</organism>
<sequence length="131" mass="14024">MPPSLPRLLPFTALLVLAGCAGAPPSSVALSDDTACPLSMQPGQTLILSLPSNPTSGYRWSLREVSSEQIKSLGPEVFSSPKNDLIGGDGLSTWRFEAANSGSGRLYLTYQRPWESQAEPAGLFDCRIEVQ</sequence>
<dbReference type="KEGG" id="pstt:CH92_05615"/>
<dbReference type="InterPro" id="IPR036331">
    <property type="entry name" value="Chagasin-like_sf"/>
</dbReference>
<feature type="domain" description="Proteinase inhibitor I42 chagasin" evidence="4">
    <location>
        <begin position="40"/>
        <end position="127"/>
    </location>
</feature>
<evidence type="ECO:0000313" key="5">
    <source>
        <dbReference type="EMBL" id="AHL74601.1"/>
    </source>
</evidence>
<keyword evidence="2" id="KW-0789">Thiol protease inhibitor</keyword>
<dbReference type="GO" id="GO:0004869">
    <property type="term" value="F:cysteine-type endopeptidase inhibitor activity"/>
    <property type="evidence" value="ECO:0007669"/>
    <property type="project" value="UniProtKB-KW"/>
</dbReference>
<dbReference type="OrthoDB" id="670336at2"/>
<gene>
    <name evidence="5" type="ORF">CH92_05615</name>
</gene>
<protein>
    <submittedName>
        <fullName evidence="5">Peptidase inhibitor I42</fullName>
    </submittedName>
</protein>
<dbReference type="PROSITE" id="PS51257">
    <property type="entry name" value="PROKAR_LIPOPROTEIN"/>
    <property type="match status" value="1"/>
</dbReference>
<dbReference type="PANTHER" id="PTHR36530">
    <property type="entry name" value="INHIBITOR OF CYSTEINE PEPTIDASE"/>
    <property type="match status" value="1"/>
</dbReference>
<dbReference type="Gene3D" id="2.60.40.2020">
    <property type="match status" value="1"/>
</dbReference>
<keyword evidence="1" id="KW-0646">Protease inhibitor</keyword>
<dbReference type="AlphaFoldDB" id="W8RRF4"/>
<feature type="signal peptide" evidence="3">
    <location>
        <begin position="1"/>
        <end position="23"/>
    </location>
</feature>
<reference evidence="5 6" key="2">
    <citation type="submission" date="2014-03" db="EMBL/GenBank/DDBJ databases">
        <authorList>
            <person name="Baltrus D."/>
            <person name="Dougherty K."/>
        </authorList>
    </citation>
    <scope>NUCLEOTIDE SEQUENCE</scope>
    <source>
        <strain evidence="5 6">28a24</strain>
    </source>
</reference>
<dbReference type="InterPro" id="IPR018990">
    <property type="entry name" value="Prot_inh_I42_chagasin"/>
</dbReference>
<evidence type="ECO:0000256" key="1">
    <source>
        <dbReference type="ARBA" id="ARBA00022690"/>
    </source>
</evidence>
<reference evidence="6" key="1">
    <citation type="journal article" date="2014" name="Genome Announc.">
        <title>Complete Genome Sequence of the Highly Transformable Pseudomonas stutzeri Strain 28a24.</title>
        <authorList>
            <person name="Smith B.A."/>
            <person name="Dougherty K.M."/>
            <person name="Baltrus D.A."/>
        </authorList>
    </citation>
    <scope>NUCLEOTIDE SEQUENCE [LARGE SCALE GENOMIC DNA]</scope>
    <source>
        <strain evidence="6">28a24</strain>
    </source>
</reference>
<dbReference type="RefSeq" id="WP_025240776.1">
    <property type="nucleotide sequence ID" value="NZ_CP007441.1"/>
</dbReference>
<evidence type="ECO:0000259" key="4">
    <source>
        <dbReference type="Pfam" id="PF09394"/>
    </source>
</evidence>
<evidence type="ECO:0000313" key="6">
    <source>
        <dbReference type="Proteomes" id="UP000019522"/>
    </source>
</evidence>
<dbReference type="InterPro" id="IPR052781">
    <property type="entry name" value="Cys_protease_inhibitor_I42"/>
</dbReference>
<dbReference type="PANTHER" id="PTHR36530:SF1">
    <property type="entry name" value="AMOEBIASIN-1"/>
    <property type="match status" value="1"/>
</dbReference>
<dbReference type="SUPFAM" id="SSF141066">
    <property type="entry name" value="ICP-like"/>
    <property type="match status" value="1"/>
</dbReference>
<dbReference type="EMBL" id="CP007441">
    <property type="protein sequence ID" value="AHL74601.1"/>
    <property type="molecule type" value="Genomic_DNA"/>
</dbReference>
<feature type="chain" id="PRO_5004912528" evidence="3">
    <location>
        <begin position="24"/>
        <end position="131"/>
    </location>
</feature>
<proteinExistence type="predicted"/>